<dbReference type="InterPro" id="IPR006361">
    <property type="entry name" value="Uroporphyrinogen_deCO2ase_HemE"/>
</dbReference>
<dbReference type="EC" id="4.1.1.37" evidence="3 7"/>
<dbReference type="RefSeq" id="WP_246370857.1">
    <property type="nucleotide sequence ID" value="NZ_CBCSFZ010000006.1"/>
</dbReference>
<dbReference type="InterPro" id="IPR038071">
    <property type="entry name" value="UROD/MetE-like_sf"/>
</dbReference>
<keyword evidence="4 8" id="KW-0210">Decarboxylase</keyword>
<comment type="similarity">
    <text evidence="2 9">Belongs to the uroporphyrinogen decarboxylase family.</text>
</comment>
<keyword evidence="5 8" id="KW-0456">Lyase</keyword>
<dbReference type="UniPathway" id="UPA00251">
    <property type="reaction ID" value="UER00321"/>
</dbReference>
<dbReference type="CDD" id="cd00717">
    <property type="entry name" value="URO-D"/>
    <property type="match status" value="1"/>
</dbReference>
<dbReference type="GO" id="GO:0005829">
    <property type="term" value="C:cytosol"/>
    <property type="evidence" value="ECO:0007669"/>
    <property type="project" value="TreeGrafter"/>
</dbReference>
<protein>
    <recommendedName>
        <fullName evidence="3 7">Uroporphyrinogen decarboxylase</fullName>
        <ecNumber evidence="3 7">4.1.1.37</ecNumber>
    </recommendedName>
</protein>
<dbReference type="InterPro" id="IPR000257">
    <property type="entry name" value="Uroporphyrinogen_deCOase"/>
</dbReference>
<comment type="caution">
    <text evidence="13">The sequence shown here is derived from an EMBL/GenBank/DDBJ whole genome shotgun (WGS) entry which is preliminary data.</text>
</comment>
<keyword evidence="6 8" id="KW-0627">Porphyrin biosynthesis</keyword>
<evidence type="ECO:0000256" key="10">
    <source>
        <dbReference type="SAM" id="MobiDB-lite"/>
    </source>
</evidence>
<feature type="domain" description="Uroporphyrinogen decarboxylase (URO-D)" evidence="11">
    <location>
        <begin position="41"/>
        <end position="50"/>
    </location>
</feature>
<name>A0A839QS80_9MICO</name>
<dbReference type="GO" id="GO:0004853">
    <property type="term" value="F:uroporphyrinogen decarboxylase activity"/>
    <property type="evidence" value="ECO:0007669"/>
    <property type="project" value="UniProtKB-UniRule"/>
</dbReference>
<organism evidence="13 14">
    <name type="scientific">Helcobacillus massiliensis</name>
    <dbReference type="NCBI Taxonomy" id="521392"/>
    <lineage>
        <taxon>Bacteria</taxon>
        <taxon>Bacillati</taxon>
        <taxon>Actinomycetota</taxon>
        <taxon>Actinomycetes</taxon>
        <taxon>Micrococcales</taxon>
        <taxon>Dermabacteraceae</taxon>
        <taxon>Helcobacillus</taxon>
    </lineage>
</organism>
<dbReference type="AlphaFoldDB" id="A0A839QS80"/>
<evidence type="ECO:0000256" key="9">
    <source>
        <dbReference type="RuleBase" id="RU004169"/>
    </source>
</evidence>
<dbReference type="PANTHER" id="PTHR21091:SF169">
    <property type="entry name" value="UROPORPHYRINOGEN DECARBOXYLASE"/>
    <property type="match status" value="1"/>
</dbReference>
<evidence type="ECO:0000256" key="4">
    <source>
        <dbReference type="ARBA" id="ARBA00022793"/>
    </source>
</evidence>
<dbReference type="PROSITE" id="PS00907">
    <property type="entry name" value="UROD_2"/>
    <property type="match status" value="1"/>
</dbReference>
<evidence type="ECO:0000256" key="3">
    <source>
        <dbReference type="ARBA" id="ARBA00012288"/>
    </source>
</evidence>
<dbReference type="GO" id="GO:0006782">
    <property type="term" value="P:protoporphyrinogen IX biosynthetic process"/>
    <property type="evidence" value="ECO:0007669"/>
    <property type="project" value="UniProtKB-UniPathway"/>
</dbReference>
<evidence type="ECO:0000313" key="13">
    <source>
        <dbReference type="EMBL" id="MBB3023164.1"/>
    </source>
</evidence>
<feature type="domain" description="Uroporphyrinogen decarboxylase (URO-D)" evidence="12">
    <location>
        <begin position="161"/>
        <end position="177"/>
    </location>
</feature>
<dbReference type="EMBL" id="JACHWP010000003">
    <property type="protein sequence ID" value="MBB3023164.1"/>
    <property type="molecule type" value="Genomic_DNA"/>
</dbReference>
<feature type="region of interest" description="Disordered" evidence="10">
    <location>
        <begin position="1"/>
        <end position="32"/>
    </location>
</feature>
<dbReference type="PANTHER" id="PTHR21091">
    <property type="entry name" value="METHYLTETRAHYDROFOLATE:HOMOCYSTEINE METHYLTRANSFERASE RELATED"/>
    <property type="match status" value="1"/>
</dbReference>
<dbReference type="Proteomes" id="UP000568050">
    <property type="component" value="Unassembled WGS sequence"/>
</dbReference>
<accession>A0A839QS80</accession>
<dbReference type="PROSITE" id="PS00906">
    <property type="entry name" value="UROD_1"/>
    <property type="match status" value="1"/>
</dbReference>
<evidence type="ECO:0000259" key="11">
    <source>
        <dbReference type="PROSITE" id="PS00906"/>
    </source>
</evidence>
<evidence type="ECO:0000256" key="7">
    <source>
        <dbReference type="NCBIfam" id="TIGR01464"/>
    </source>
</evidence>
<comment type="pathway">
    <text evidence="1 8">Porphyrin-containing compound metabolism; protoporphyrin-IX biosynthesis; coproporphyrinogen-III from 5-aminolevulinate: step 4/4.</text>
</comment>
<evidence type="ECO:0000256" key="2">
    <source>
        <dbReference type="ARBA" id="ARBA00009935"/>
    </source>
</evidence>
<dbReference type="NCBIfam" id="TIGR01464">
    <property type="entry name" value="hemE"/>
    <property type="match status" value="1"/>
</dbReference>
<evidence type="ECO:0000256" key="8">
    <source>
        <dbReference type="RuleBase" id="RU000554"/>
    </source>
</evidence>
<dbReference type="SUPFAM" id="SSF51726">
    <property type="entry name" value="UROD/MetE-like"/>
    <property type="match status" value="1"/>
</dbReference>
<evidence type="ECO:0000259" key="12">
    <source>
        <dbReference type="PROSITE" id="PS00907"/>
    </source>
</evidence>
<feature type="compositionally biased region" description="Low complexity" evidence="10">
    <location>
        <begin position="1"/>
        <end position="13"/>
    </location>
</feature>
<reference evidence="13 14" key="1">
    <citation type="submission" date="2020-08" db="EMBL/GenBank/DDBJ databases">
        <title>Sequencing the genomes of 1000 actinobacteria strains.</title>
        <authorList>
            <person name="Klenk H.-P."/>
        </authorList>
    </citation>
    <scope>NUCLEOTIDE SEQUENCE [LARGE SCALE GENOMIC DNA]</scope>
    <source>
        <strain evidence="13 14">DSM 23040</strain>
    </source>
</reference>
<evidence type="ECO:0000256" key="1">
    <source>
        <dbReference type="ARBA" id="ARBA00004804"/>
    </source>
</evidence>
<evidence type="ECO:0000256" key="6">
    <source>
        <dbReference type="ARBA" id="ARBA00023244"/>
    </source>
</evidence>
<dbReference type="Pfam" id="PF01208">
    <property type="entry name" value="URO-D"/>
    <property type="match status" value="1"/>
</dbReference>
<evidence type="ECO:0000256" key="5">
    <source>
        <dbReference type="ARBA" id="ARBA00023239"/>
    </source>
</evidence>
<comment type="catalytic activity">
    <reaction evidence="8">
        <text>uroporphyrinogen III + 4 H(+) = coproporphyrinogen III + 4 CO2</text>
        <dbReference type="Rhea" id="RHEA:19865"/>
        <dbReference type="ChEBI" id="CHEBI:15378"/>
        <dbReference type="ChEBI" id="CHEBI:16526"/>
        <dbReference type="ChEBI" id="CHEBI:57308"/>
        <dbReference type="ChEBI" id="CHEBI:57309"/>
        <dbReference type="EC" id="4.1.1.37"/>
    </reaction>
</comment>
<evidence type="ECO:0000313" key="14">
    <source>
        <dbReference type="Proteomes" id="UP000568050"/>
    </source>
</evidence>
<proteinExistence type="inferred from homology"/>
<sequence>MTDFSAPSSGPSGAPSPSPAESPLVKRLAGRGAEVADAPPSVWFMRQAGRSLPEYKQVRGTTGMLESCLIPEMAAEITLQPVRRHKVDAGIFFSDIMTPLKIAGLGVHIEPGIGPVFEEPISSEADIRALPPVDDVIRAALDPIREAVRITVEELGSTPLIGFCGAPFTVASYMVEGRPSRDHLTTRSLMTREPELWAHLAEWVANLSGEFLRAQVEAGASAVQLFDSWAGSLSERVYREHVLPHSERTLGFVADLDVPRTHFGVGTGHMLPAIADAGATCVGVDHRIELSEAIDLLPGHLAVQGNIDPSVLFSSEEVRFAEAKRVVEQGRAAAGQVVNLGHGVPPTTDPQVLTDLVAHIHSL</sequence>
<keyword evidence="14" id="KW-1185">Reference proteome</keyword>
<dbReference type="Gene3D" id="3.20.20.210">
    <property type="match status" value="1"/>
</dbReference>
<gene>
    <name evidence="13" type="ORF">FHX50_001449</name>
</gene>